<dbReference type="AlphaFoldDB" id="A0A8J2PNZ7"/>
<proteinExistence type="predicted"/>
<name>A0A8J2PNZ7_9HEXA</name>
<organism evidence="1 2">
    <name type="scientific">Allacma fusca</name>
    <dbReference type="NCBI Taxonomy" id="39272"/>
    <lineage>
        <taxon>Eukaryota</taxon>
        <taxon>Metazoa</taxon>
        <taxon>Ecdysozoa</taxon>
        <taxon>Arthropoda</taxon>
        <taxon>Hexapoda</taxon>
        <taxon>Collembola</taxon>
        <taxon>Symphypleona</taxon>
        <taxon>Sminthuridae</taxon>
        <taxon>Allacma</taxon>
    </lineage>
</organism>
<comment type="caution">
    <text evidence="1">The sequence shown here is derived from an EMBL/GenBank/DDBJ whole genome shotgun (WGS) entry which is preliminary data.</text>
</comment>
<dbReference type="EMBL" id="CAJVCH010557013">
    <property type="protein sequence ID" value="CAG7830670.1"/>
    <property type="molecule type" value="Genomic_DNA"/>
</dbReference>
<evidence type="ECO:0000313" key="1">
    <source>
        <dbReference type="EMBL" id="CAG7830670.1"/>
    </source>
</evidence>
<reference evidence="1" key="1">
    <citation type="submission" date="2021-06" db="EMBL/GenBank/DDBJ databases">
        <authorList>
            <person name="Hodson N. C."/>
            <person name="Mongue J. A."/>
            <person name="Jaron S. K."/>
        </authorList>
    </citation>
    <scope>NUCLEOTIDE SEQUENCE</scope>
</reference>
<evidence type="ECO:0000313" key="2">
    <source>
        <dbReference type="Proteomes" id="UP000708208"/>
    </source>
</evidence>
<gene>
    <name evidence="1" type="ORF">AFUS01_LOCUS40457</name>
</gene>
<protein>
    <submittedName>
        <fullName evidence="1">Uncharacterized protein</fullName>
    </submittedName>
</protein>
<dbReference type="Proteomes" id="UP000708208">
    <property type="component" value="Unassembled WGS sequence"/>
</dbReference>
<accession>A0A8J2PNZ7</accession>
<sequence length="156" mass="18600">MAHQVLWANNPIRPSRIINFSVRENIERRVHQDPRIAPLPKLPAPWSTLTPFLLEVSLREEIKRHLLQLVPSVFLLQKYREEHFYYYLLLTDTDSHHALNIRLFDTRVELPISDDYESSQLFRDLEDLRNFNPPLWLETIYNFTKGSFPPSHRNAP</sequence>
<keyword evidence="2" id="KW-1185">Reference proteome</keyword>